<evidence type="ECO:0000313" key="2">
    <source>
        <dbReference type="Proteomes" id="UP000054495"/>
    </source>
</evidence>
<proteinExistence type="predicted"/>
<reference evidence="1 2" key="1">
    <citation type="submission" date="2013-05" db="EMBL/GenBank/DDBJ databases">
        <title>Draft genome of the parasitic nematode Anyclostoma ceylanicum.</title>
        <authorList>
            <person name="Mitreva M."/>
        </authorList>
    </citation>
    <scope>NUCLEOTIDE SEQUENCE [LARGE SCALE GENOMIC DNA]</scope>
</reference>
<evidence type="ECO:0008006" key="3">
    <source>
        <dbReference type="Google" id="ProtNLM"/>
    </source>
</evidence>
<evidence type="ECO:0000313" key="1">
    <source>
        <dbReference type="EMBL" id="EPB69654.1"/>
    </source>
</evidence>
<dbReference type="PANTHER" id="PTHR47331">
    <property type="entry name" value="PHD-TYPE DOMAIN-CONTAINING PROTEIN"/>
    <property type="match status" value="1"/>
</dbReference>
<dbReference type="Proteomes" id="UP000054495">
    <property type="component" value="Unassembled WGS sequence"/>
</dbReference>
<name>A0A0D6LCP5_9BILA</name>
<dbReference type="EMBL" id="KE125267">
    <property type="protein sequence ID" value="EPB69654.1"/>
    <property type="molecule type" value="Genomic_DNA"/>
</dbReference>
<accession>A0A0D6LCP5</accession>
<gene>
    <name evidence="1" type="ORF">ANCCEY_11251</name>
</gene>
<organism evidence="1 2">
    <name type="scientific">Ancylostoma ceylanicum</name>
    <dbReference type="NCBI Taxonomy" id="53326"/>
    <lineage>
        <taxon>Eukaryota</taxon>
        <taxon>Metazoa</taxon>
        <taxon>Ecdysozoa</taxon>
        <taxon>Nematoda</taxon>
        <taxon>Chromadorea</taxon>
        <taxon>Rhabditida</taxon>
        <taxon>Rhabditina</taxon>
        <taxon>Rhabditomorpha</taxon>
        <taxon>Strongyloidea</taxon>
        <taxon>Ancylostomatidae</taxon>
        <taxon>Ancylostomatinae</taxon>
        <taxon>Ancylostoma</taxon>
    </lineage>
</organism>
<keyword evidence="2" id="KW-1185">Reference proteome</keyword>
<dbReference type="InterPro" id="IPR043502">
    <property type="entry name" value="DNA/RNA_pol_sf"/>
</dbReference>
<protein>
    <recommendedName>
        <fullName evidence="3">Peptidase aspartic putative domain-containing protein</fullName>
    </recommendedName>
</protein>
<dbReference type="PANTHER" id="PTHR47331:SF1">
    <property type="entry name" value="GAG-LIKE PROTEIN"/>
    <property type="match status" value="1"/>
</dbReference>
<sequence length="270" mass="30403">MKLPIISFTSFTTTGKGELGETLTSKQVPITLKGLHGTKKLQHLLIGQDLVSTIIDLILQPPFGLILTPTVFGYTISGTGEAHLTNDTSSTCSPLIVATPFVTSPRDYYKKDINHMYELESLGLNFKDVVDLNDNFKVAIRRLQSPFEVPREDNEKMFFYNDTLKDYLKEGVIEDCGNAGNEIATFHSTKLRVVFDASSHAREQLSLNNVEYEGYSLSLPIHEILMRFRTNQYTMTAGIQNAFLQLRLPQKHRAVAGFLWVNDRSKPAQK</sequence>
<dbReference type="SUPFAM" id="SSF56672">
    <property type="entry name" value="DNA/RNA polymerases"/>
    <property type="match status" value="1"/>
</dbReference>
<dbReference type="AlphaFoldDB" id="A0A0D6LCP5"/>